<dbReference type="InterPro" id="IPR044974">
    <property type="entry name" value="Disease_R_plants"/>
</dbReference>
<dbReference type="InterPro" id="IPR002182">
    <property type="entry name" value="NB-ARC"/>
</dbReference>
<proteinExistence type="predicted"/>
<sequence>MLASTSSFSSAAAADMIKTRTYDREASKKVLVVCDDVSKLSQLEYLFGGNNGLGPGSRVIVTTRDKQVLIQYGIDLIYEMEELDDDESIKLFCQRAFKSNHPIEFHQLKLSQMVLSFANGNPLAIKVIGSSLCGKTQSYQESEAKKLKQVPKPDIQKLLKWSFDGLECEEKEMFLDIACFFKGEDRDFVTRIMEACYLSAYSRIENLIDKSLIYVSENEIKMHDLLQQMGWDIVYNESPSEPERRSRLWIPDDIYDVLIENSGTKKLKGMLLDMSRIPKLELKAEAFVKMRKLKFLKFYLPSTFGRVQMKPKILLPQGLLSLSLPNELRYLYWEGYPLKTLPTSFDPRNLVDLDMRDSNVKQLWEGKQEKDHFQYD</sequence>
<dbReference type="SUPFAM" id="SSF52540">
    <property type="entry name" value="P-loop containing nucleoside triphosphate hydrolases"/>
    <property type="match status" value="1"/>
</dbReference>
<dbReference type="InterPro" id="IPR058192">
    <property type="entry name" value="WHD_ROQ1-like"/>
</dbReference>
<gene>
    <name evidence="5" type="ORF">PVK06_041382</name>
</gene>
<keyword evidence="6" id="KW-1185">Reference proteome</keyword>
<dbReference type="PRINTS" id="PR00364">
    <property type="entry name" value="DISEASERSIST"/>
</dbReference>
<feature type="domain" description="NB-ARC" evidence="3">
    <location>
        <begin position="26"/>
        <end position="100"/>
    </location>
</feature>
<protein>
    <recommendedName>
        <fullName evidence="7">TMV resistance protein N-like</fullName>
    </recommendedName>
</protein>
<dbReference type="InterPro" id="IPR032675">
    <property type="entry name" value="LRR_dom_sf"/>
</dbReference>
<dbReference type="Pfam" id="PF07725">
    <property type="entry name" value="LRR_3"/>
    <property type="match status" value="1"/>
</dbReference>
<evidence type="ECO:0008006" key="7">
    <source>
        <dbReference type="Google" id="ProtNLM"/>
    </source>
</evidence>
<feature type="domain" description="Disease resistance protein Roq1-like winged-helix" evidence="4">
    <location>
        <begin position="168"/>
        <end position="238"/>
    </location>
</feature>
<dbReference type="Gene3D" id="1.10.8.430">
    <property type="entry name" value="Helical domain of apoptotic protease-activating factors"/>
    <property type="match status" value="1"/>
</dbReference>
<dbReference type="InterPro" id="IPR027417">
    <property type="entry name" value="P-loop_NTPase"/>
</dbReference>
<dbReference type="InterPro" id="IPR042197">
    <property type="entry name" value="Apaf_helical"/>
</dbReference>
<dbReference type="Gene3D" id="3.80.10.10">
    <property type="entry name" value="Ribonuclease Inhibitor"/>
    <property type="match status" value="1"/>
</dbReference>
<dbReference type="EMBL" id="JARKNE010000011">
    <property type="protein sequence ID" value="KAK5786739.1"/>
    <property type="molecule type" value="Genomic_DNA"/>
</dbReference>
<dbReference type="InterPro" id="IPR036390">
    <property type="entry name" value="WH_DNA-bd_sf"/>
</dbReference>
<name>A0ABR0N854_GOSAR</name>
<dbReference type="PANTHER" id="PTHR11017:SF570">
    <property type="entry name" value="DISEASE RESISTANCE PROTEIN (TIR-NBS CLASS)-RELATED"/>
    <property type="match status" value="1"/>
</dbReference>
<dbReference type="Pfam" id="PF00931">
    <property type="entry name" value="NB-ARC"/>
    <property type="match status" value="1"/>
</dbReference>
<evidence type="ECO:0000256" key="1">
    <source>
        <dbReference type="ARBA" id="ARBA00022614"/>
    </source>
</evidence>
<dbReference type="SUPFAM" id="SSF46785">
    <property type="entry name" value="Winged helix' DNA-binding domain"/>
    <property type="match status" value="1"/>
</dbReference>
<dbReference type="Pfam" id="PF23282">
    <property type="entry name" value="WHD_ROQ1"/>
    <property type="match status" value="1"/>
</dbReference>
<reference evidence="5 6" key="1">
    <citation type="submission" date="2023-03" db="EMBL/GenBank/DDBJ databases">
        <title>WGS of Gossypium arboreum.</title>
        <authorList>
            <person name="Yu D."/>
        </authorList>
    </citation>
    <scope>NUCLEOTIDE SEQUENCE [LARGE SCALE GENOMIC DNA]</scope>
    <source>
        <tissue evidence="5">Leaf</tissue>
    </source>
</reference>
<evidence type="ECO:0000256" key="2">
    <source>
        <dbReference type="ARBA" id="ARBA00022737"/>
    </source>
</evidence>
<evidence type="ECO:0000259" key="3">
    <source>
        <dbReference type="Pfam" id="PF00931"/>
    </source>
</evidence>
<keyword evidence="1" id="KW-0433">Leucine-rich repeat</keyword>
<keyword evidence="2" id="KW-0677">Repeat</keyword>
<evidence type="ECO:0000313" key="5">
    <source>
        <dbReference type="EMBL" id="KAK5786739.1"/>
    </source>
</evidence>
<organism evidence="5 6">
    <name type="scientific">Gossypium arboreum</name>
    <name type="common">Tree cotton</name>
    <name type="synonym">Gossypium nanking</name>
    <dbReference type="NCBI Taxonomy" id="29729"/>
    <lineage>
        <taxon>Eukaryota</taxon>
        <taxon>Viridiplantae</taxon>
        <taxon>Streptophyta</taxon>
        <taxon>Embryophyta</taxon>
        <taxon>Tracheophyta</taxon>
        <taxon>Spermatophyta</taxon>
        <taxon>Magnoliopsida</taxon>
        <taxon>eudicotyledons</taxon>
        <taxon>Gunneridae</taxon>
        <taxon>Pentapetalae</taxon>
        <taxon>rosids</taxon>
        <taxon>malvids</taxon>
        <taxon>Malvales</taxon>
        <taxon>Malvaceae</taxon>
        <taxon>Malvoideae</taxon>
        <taxon>Gossypium</taxon>
    </lineage>
</organism>
<dbReference type="Proteomes" id="UP001358586">
    <property type="component" value="Chromosome 11"/>
</dbReference>
<evidence type="ECO:0000259" key="4">
    <source>
        <dbReference type="Pfam" id="PF23282"/>
    </source>
</evidence>
<dbReference type="Gene3D" id="3.40.50.300">
    <property type="entry name" value="P-loop containing nucleotide triphosphate hydrolases"/>
    <property type="match status" value="1"/>
</dbReference>
<dbReference type="PANTHER" id="PTHR11017">
    <property type="entry name" value="LEUCINE-RICH REPEAT-CONTAINING PROTEIN"/>
    <property type="match status" value="1"/>
</dbReference>
<evidence type="ECO:0000313" key="6">
    <source>
        <dbReference type="Proteomes" id="UP001358586"/>
    </source>
</evidence>
<comment type="caution">
    <text evidence="5">The sequence shown here is derived from an EMBL/GenBank/DDBJ whole genome shotgun (WGS) entry which is preliminary data.</text>
</comment>
<dbReference type="InterPro" id="IPR011713">
    <property type="entry name" value="Leu-rich_rpt_3"/>
</dbReference>
<accession>A0ABR0N854</accession>